<dbReference type="RefSeq" id="YP_009226448.1">
    <property type="nucleotide sequence ID" value="NC_029106.1"/>
</dbReference>
<name>A0A0K2FIG6_9CAUD</name>
<dbReference type="EMBL" id="KT321316">
    <property type="protein sequence ID" value="ALA45440.1"/>
    <property type="molecule type" value="Genomic_DNA"/>
</dbReference>
<keyword evidence="2" id="KW-1185">Reference proteome</keyword>
<organism evidence="1 2">
    <name type="scientific">Achromobacter phage phiAxp-2</name>
    <dbReference type="NCBI Taxonomy" id="1664246"/>
    <lineage>
        <taxon>Viruses</taxon>
        <taxon>Duplodnaviria</taxon>
        <taxon>Heunggongvirae</taxon>
        <taxon>Uroviricota</taxon>
        <taxon>Caudoviricetes</taxon>
        <taxon>Casjensviridae</taxon>
        <taxon>Fengtaivirus</taxon>
        <taxon>Fengtaivirus Axp2</taxon>
    </lineage>
</organism>
<gene>
    <name evidence="1" type="ORF">ADP64_000030</name>
</gene>
<sequence length="41" mass="4577">MSIVYNLLLLLAATLASASFDPDIDEVMKQRDNERGGLWPL</sequence>
<protein>
    <submittedName>
        <fullName evidence="1">Uncharacterized protein</fullName>
    </submittedName>
</protein>
<dbReference type="Proteomes" id="UP000201646">
    <property type="component" value="Segment"/>
</dbReference>
<evidence type="ECO:0000313" key="1">
    <source>
        <dbReference type="EMBL" id="ALA45440.1"/>
    </source>
</evidence>
<proteinExistence type="predicted"/>
<evidence type="ECO:0000313" key="2">
    <source>
        <dbReference type="Proteomes" id="UP000201646"/>
    </source>
</evidence>
<reference evidence="1" key="1">
    <citation type="submission" date="2015-09" db="EMBL/GenBank/DDBJ databases">
        <authorList>
            <person name="Zhao X."/>
        </authorList>
    </citation>
    <scope>NUCLEOTIDE SEQUENCE [LARGE SCALE GENOMIC DNA]</scope>
</reference>
<accession>A0A0K2FIG6</accession>
<dbReference type="GeneID" id="26798913"/>
<dbReference type="KEGG" id="vg:26798913"/>